<feature type="transmembrane region" description="Helical" evidence="8">
    <location>
        <begin position="284"/>
        <end position="302"/>
    </location>
</feature>
<accession>A0AAV9IA09</accession>
<feature type="transmembrane region" description="Helical" evidence="8">
    <location>
        <begin position="396"/>
        <end position="418"/>
    </location>
</feature>
<comment type="caution">
    <text evidence="9">The sequence shown here is derived from an EMBL/GenBank/DDBJ whole genome shotgun (WGS) entry which is preliminary data.</text>
</comment>
<feature type="transmembrane region" description="Helical" evidence="8">
    <location>
        <begin position="96"/>
        <end position="115"/>
    </location>
</feature>
<dbReference type="GO" id="GO:1990961">
    <property type="term" value="P:xenobiotic detoxification by transmembrane export across the plasma membrane"/>
    <property type="evidence" value="ECO:0007669"/>
    <property type="project" value="InterPro"/>
</dbReference>
<feature type="transmembrane region" description="Helical" evidence="8">
    <location>
        <begin position="168"/>
        <end position="193"/>
    </location>
</feature>
<keyword evidence="4" id="KW-1003">Cell membrane</keyword>
<feature type="transmembrane region" description="Helical" evidence="8">
    <location>
        <begin position="424"/>
        <end position="444"/>
    </location>
</feature>
<dbReference type="CDD" id="cd13132">
    <property type="entry name" value="MATE_eukaryotic"/>
    <property type="match status" value="1"/>
</dbReference>
<reference evidence="9 10" key="1">
    <citation type="submission" date="2022-07" db="EMBL/GenBank/DDBJ databases">
        <title>Genome-wide signatures of adaptation to extreme environments.</title>
        <authorList>
            <person name="Cho C.H."/>
            <person name="Yoon H.S."/>
        </authorList>
    </citation>
    <scope>NUCLEOTIDE SEQUENCE [LARGE SCALE GENOMIC DNA]</scope>
    <source>
        <strain evidence="9 10">108.79 E11</strain>
    </source>
</reference>
<feature type="transmembrane region" description="Helical" evidence="8">
    <location>
        <begin position="20"/>
        <end position="39"/>
    </location>
</feature>
<dbReference type="GO" id="GO:0015297">
    <property type="term" value="F:antiporter activity"/>
    <property type="evidence" value="ECO:0007669"/>
    <property type="project" value="InterPro"/>
</dbReference>
<evidence type="ECO:0000256" key="6">
    <source>
        <dbReference type="ARBA" id="ARBA00022989"/>
    </source>
</evidence>
<keyword evidence="6 8" id="KW-1133">Transmembrane helix</keyword>
<evidence type="ECO:0000256" key="8">
    <source>
        <dbReference type="SAM" id="Phobius"/>
    </source>
</evidence>
<organism evidence="9 10">
    <name type="scientific">Galdieria yellowstonensis</name>
    <dbReference type="NCBI Taxonomy" id="3028027"/>
    <lineage>
        <taxon>Eukaryota</taxon>
        <taxon>Rhodophyta</taxon>
        <taxon>Bangiophyceae</taxon>
        <taxon>Galdieriales</taxon>
        <taxon>Galdieriaceae</taxon>
        <taxon>Galdieria</taxon>
    </lineage>
</organism>
<evidence type="ECO:0000256" key="3">
    <source>
        <dbReference type="ARBA" id="ARBA00022448"/>
    </source>
</evidence>
<keyword evidence="10" id="KW-1185">Reference proteome</keyword>
<evidence type="ECO:0000256" key="4">
    <source>
        <dbReference type="ARBA" id="ARBA00022475"/>
    </source>
</evidence>
<evidence type="ECO:0000313" key="9">
    <source>
        <dbReference type="EMBL" id="KAK4524198.1"/>
    </source>
</evidence>
<protein>
    <recommendedName>
        <fullName evidence="11">Multidrug resistance protein, MATE family</fullName>
    </recommendedName>
</protein>
<dbReference type="GO" id="GO:0005886">
    <property type="term" value="C:plasma membrane"/>
    <property type="evidence" value="ECO:0007669"/>
    <property type="project" value="UniProtKB-SubCell"/>
</dbReference>
<dbReference type="InterPro" id="IPR045069">
    <property type="entry name" value="MATE_euk"/>
</dbReference>
<dbReference type="Pfam" id="PF01554">
    <property type="entry name" value="MatE"/>
    <property type="match status" value="2"/>
</dbReference>
<name>A0AAV9IA09_9RHOD</name>
<evidence type="ECO:0000256" key="7">
    <source>
        <dbReference type="ARBA" id="ARBA00023136"/>
    </source>
</evidence>
<evidence type="ECO:0000256" key="1">
    <source>
        <dbReference type="ARBA" id="ARBA00004651"/>
    </source>
</evidence>
<evidence type="ECO:0000256" key="5">
    <source>
        <dbReference type="ARBA" id="ARBA00022692"/>
    </source>
</evidence>
<dbReference type="GO" id="GO:0042910">
    <property type="term" value="F:xenobiotic transmembrane transporter activity"/>
    <property type="evidence" value="ECO:0007669"/>
    <property type="project" value="InterPro"/>
</dbReference>
<comment type="subcellular location">
    <subcellularLocation>
        <location evidence="1">Cell membrane</location>
        <topology evidence="1">Multi-pass membrane protein</topology>
    </subcellularLocation>
</comment>
<keyword evidence="3" id="KW-0813">Transport</keyword>
<proteinExistence type="inferred from homology"/>
<dbReference type="AlphaFoldDB" id="A0AAV9IA09"/>
<feature type="transmembrane region" description="Helical" evidence="8">
    <location>
        <begin position="322"/>
        <end position="344"/>
    </location>
</feature>
<dbReference type="EMBL" id="JANCYU010000022">
    <property type="protein sequence ID" value="KAK4524198.1"/>
    <property type="molecule type" value="Genomic_DNA"/>
</dbReference>
<evidence type="ECO:0008006" key="11">
    <source>
        <dbReference type="Google" id="ProtNLM"/>
    </source>
</evidence>
<dbReference type="Proteomes" id="UP001300502">
    <property type="component" value="Unassembled WGS sequence"/>
</dbReference>
<dbReference type="PIRSF" id="PIRSF006603">
    <property type="entry name" value="DinF"/>
    <property type="match status" value="1"/>
</dbReference>
<dbReference type="InterPro" id="IPR002528">
    <property type="entry name" value="MATE_fam"/>
</dbReference>
<evidence type="ECO:0000256" key="2">
    <source>
        <dbReference type="ARBA" id="ARBA00010199"/>
    </source>
</evidence>
<evidence type="ECO:0000313" key="10">
    <source>
        <dbReference type="Proteomes" id="UP001300502"/>
    </source>
</evidence>
<keyword evidence="7 8" id="KW-0472">Membrane</keyword>
<feature type="transmembrane region" description="Helical" evidence="8">
    <location>
        <begin position="51"/>
        <end position="76"/>
    </location>
</feature>
<feature type="transmembrane region" description="Helical" evidence="8">
    <location>
        <begin position="199"/>
        <end position="222"/>
    </location>
</feature>
<comment type="similarity">
    <text evidence="2">Belongs to the multi antimicrobial extrusion (MATE) (TC 2.A.66.1) family.</text>
</comment>
<dbReference type="NCBIfam" id="TIGR00797">
    <property type="entry name" value="matE"/>
    <property type="match status" value="1"/>
</dbReference>
<keyword evidence="5 8" id="KW-0812">Transmembrane</keyword>
<gene>
    <name evidence="9" type="ORF">GAYE_SCF02G2097</name>
</gene>
<dbReference type="InterPro" id="IPR048279">
    <property type="entry name" value="MdtK-like"/>
</dbReference>
<sequence>MSLQYGLRDLWNWREARALLGLAIPVSVTYLTFFFMYIVDTLVVGRLGKKYLAAAALANTWCNCMILIGKGILTALDPLCAQAYGAKRYRAVGIALQRGVLAVVLVTFPISWSWWRAEDALLWLRQDTELATLAGAFARRLIPSILPSLLFDCLQKYLQSQSITKPSLVIGLICNVVNLILNMALVFGVGSLLEGLGFVGAPIATALTTLVQCFLLWLYIYYYKIHVLTWPGWSWECLQWKGTLEFWKLGIPGALMYVGESWGYESISLLAGILGVTSLAAHNILFNMIAVAFFLYLGIGVASSTRVGNTLGANLPYEAKRASWLATLFVSVLGLLCGLFLYICRFNIASFYTSDKSVIQQVALTTPLSCIVTLLDGIQTVFGGVLRGMGNPVPAVASYLVGFYVIGLPTSVLLAFYVGFGLNGLWFGLIVGLLFVCLAEFEYLRRRNWVEQAKRAVYNAAHDSPTEAILSDNLYTVVEDLSSFSLGDDEDNSIEYKGGRN</sequence>
<dbReference type="PANTHER" id="PTHR11206">
    <property type="entry name" value="MULTIDRUG RESISTANCE PROTEIN"/>
    <property type="match status" value="1"/>
</dbReference>